<dbReference type="Gene3D" id="3.40.50.720">
    <property type="entry name" value="NAD(P)-binding Rossmann-like Domain"/>
    <property type="match status" value="1"/>
</dbReference>
<dbReference type="InterPro" id="IPR051164">
    <property type="entry name" value="NmrA-like_oxidored"/>
</dbReference>
<proteinExistence type="inferred from homology"/>
<keyword evidence="6" id="KW-0539">Nucleus</keyword>
<dbReference type="InterPro" id="IPR029063">
    <property type="entry name" value="SAM-dependent_MTases_sf"/>
</dbReference>
<dbReference type="VEuPathDB" id="FungiDB:PV07_12336"/>
<sequence>MGIIDSIRSKMPGAHTNGHAKKVLVVFGATGKQGGSVIKSVLGDPTAASMFSIRAITRDPSKPAAQELVKMGCECVSADLDDKESLLHALQGAYAVYAVTNFWEKKSAAAEIQQGKNIADAAKACGVQHLIWSSLMNVTELSGGKLSKVAHFDSKAAVEQYIREQGLPATFFMPGFYMSNIPGQSLNNAQGGVWNLALPIPPDAPMPLFDADADTGKFVKGILLHRDRVLGARVYGATGYYTPQQILADFQAVKARDGPGGAARQVPEEAFKKVLAAKGLPAPIQDEMLENMLLMPQFGYYGGADLGESQACIYILLCMESIREFYSVSIGLSTETKAASKRSIEECSWLKFPWQTIPEDLSRRGYKDQVCVDFSPVVVAAMSKRHLDVGGITWKRADVRQMDQIPSEESVDVAFDKGTLDPMIHGSPWDPPTEVLDNTCRYIREVHFERLCVFRVLKPHATFIYVTYRQPHFIKPLLNCEGVQWDIKVDVLGGSERSLDYHGFVPKKATTSEAGSAEAKT</sequence>
<dbReference type="STRING" id="569365.A0A0D2ACB8"/>
<dbReference type="AlphaFoldDB" id="A0A0D2ACB8"/>
<dbReference type="RefSeq" id="XP_016242668.1">
    <property type="nucleotide sequence ID" value="XM_016399856.1"/>
</dbReference>
<evidence type="ECO:0000313" key="9">
    <source>
        <dbReference type="EMBL" id="KIW22452.1"/>
    </source>
</evidence>
<comment type="similarity">
    <text evidence="3">Belongs to the NmrA-type oxidoreductase family.</text>
</comment>
<keyword evidence="5" id="KW-0521">NADP</keyword>
<dbReference type="HOGENOM" id="CLU_522738_0_0_1"/>
<reference evidence="9 10" key="1">
    <citation type="submission" date="2015-01" db="EMBL/GenBank/DDBJ databases">
        <title>The Genome Sequence of Cladophialophora immunda CBS83496.</title>
        <authorList>
            <consortium name="The Broad Institute Genomics Platform"/>
            <person name="Cuomo C."/>
            <person name="de Hoog S."/>
            <person name="Gorbushina A."/>
            <person name="Stielow B."/>
            <person name="Teixiera M."/>
            <person name="Abouelleil A."/>
            <person name="Chapman S.B."/>
            <person name="Priest M."/>
            <person name="Young S.K."/>
            <person name="Wortman J."/>
            <person name="Nusbaum C."/>
            <person name="Birren B."/>
        </authorList>
    </citation>
    <scope>NUCLEOTIDE SEQUENCE [LARGE SCALE GENOMIC DNA]</scope>
    <source>
        <strain evidence="9 10">CBS 83496</strain>
    </source>
</reference>
<keyword evidence="4" id="KW-0963">Cytoplasm</keyword>
<dbReference type="Pfam" id="PF05368">
    <property type="entry name" value="NmrA"/>
    <property type="match status" value="1"/>
</dbReference>
<evidence type="ECO:0000256" key="1">
    <source>
        <dbReference type="ARBA" id="ARBA00004123"/>
    </source>
</evidence>
<accession>A0A0D2ACB8</accession>
<dbReference type="GO" id="GO:0005634">
    <property type="term" value="C:nucleus"/>
    <property type="evidence" value="ECO:0007669"/>
    <property type="project" value="UniProtKB-SubCell"/>
</dbReference>
<dbReference type="OrthoDB" id="3358371at2759"/>
<protein>
    <recommendedName>
        <fullName evidence="7">NmrA-like family domain-containing protein 1</fullName>
    </recommendedName>
</protein>
<organism evidence="9 10">
    <name type="scientific">Cladophialophora immunda</name>
    <dbReference type="NCBI Taxonomy" id="569365"/>
    <lineage>
        <taxon>Eukaryota</taxon>
        <taxon>Fungi</taxon>
        <taxon>Dikarya</taxon>
        <taxon>Ascomycota</taxon>
        <taxon>Pezizomycotina</taxon>
        <taxon>Eurotiomycetes</taxon>
        <taxon>Chaetothyriomycetidae</taxon>
        <taxon>Chaetothyriales</taxon>
        <taxon>Herpotrichiellaceae</taxon>
        <taxon>Cladophialophora</taxon>
    </lineage>
</organism>
<dbReference type="Proteomes" id="UP000054466">
    <property type="component" value="Unassembled WGS sequence"/>
</dbReference>
<evidence type="ECO:0000256" key="7">
    <source>
        <dbReference type="ARBA" id="ARBA00040296"/>
    </source>
</evidence>
<dbReference type="PANTHER" id="PTHR42748:SF31">
    <property type="entry name" value="NMRA-LIKE DOMAIN-CONTAINING PROTEIN-RELATED"/>
    <property type="match status" value="1"/>
</dbReference>
<dbReference type="SUPFAM" id="SSF53335">
    <property type="entry name" value="S-adenosyl-L-methionine-dependent methyltransferases"/>
    <property type="match status" value="1"/>
</dbReference>
<dbReference type="Gene3D" id="3.90.25.10">
    <property type="entry name" value="UDP-galactose 4-epimerase, domain 1"/>
    <property type="match status" value="1"/>
</dbReference>
<dbReference type="PANTHER" id="PTHR42748">
    <property type="entry name" value="NITROGEN METABOLITE REPRESSION PROTEIN NMRA FAMILY MEMBER"/>
    <property type="match status" value="1"/>
</dbReference>
<evidence type="ECO:0000256" key="3">
    <source>
        <dbReference type="ARBA" id="ARBA00006328"/>
    </source>
</evidence>
<dbReference type="FunFam" id="3.40.50.720:FF:000181">
    <property type="entry name" value="NmrA-like family domain-containing protein 1"/>
    <property type="match status" value="1"/>
</dbReference>
<dbReference type="InterPro" id="IPR008030">
    <property type="entry name" value="NmrA-like"/>
</dbReference>
<evidence type="ECO:0000256" key="5">
    <source>
        <dbReference type="ARBA" id="ARBA00022857"/>
    </source>
</evidence>
<gene>
    <name evidence="9" type="ORF">PV07_12336</name>
</gene>
<comment type="subcellular location">
    <subcellularLocation>
        <location evidence="2">Cytoplasm</location>
        <location evidence="2">Perinuclear region</location>
    </subcellularLocation>
    <subcellularLocation>
        <location evidence="1">Nucleus</location>
    </subcellularLocation>
</comment>
<dbReference type="GeneID" id="27351530"/>
<keyword evidence="10" id="KW-1185">Reference proteome</keyword>
<dbReference type="EMBL" id="KN847047">
    <property type="protein sequence ID" value="KIW22452.1"/>
    <property type="molecule type" value="Genomic_DNA"/>
</dbReference>
<dbReference type="Gene3D" id="3.40.50.150">
    <property type="entry name" value="Vaccinia Virus protein VP39"/>
    <property type="match status" value="1"/>
</dbReference>
<name>A0A0D2ACB8_9EURO</name>
<evidence type="ECO:0000313" key="10">
    <source>
        <dbReference type="Proteomes" id="UP000054466"/>
    </source>
</evidence>
<feature type="domain" description="NmrA-like" evidence="8">
    <location>
        <begin position="21"/>
        <end position="303"/>
    </location>
</feature>
<evidence type="ECO:0000259" key="8">
    <source>
        <dbReference type="Pfam" id="PF05368"/>
    </source>
</evidence>
<evidence type="ECO:0000256" key="4">
    <source>
        <dbReference type="ARBA" id="ARBA00022490"/>
    </source>
</evidence>
<evidence type="ECO:0000256" key="6">
    <source>
        <dbReference type="ARBA" id="ARBA00023242"/>
    </source>
</evidence>
<evidence type="ECO:0000256" key="2">
    <source>
        <dbReference type="ARBA" id="ARBA00004556"/>
    </source>
</evidence>
<dbReference type="InterPro" id="IPR036291">
    <property type="entry name" value="NAD(P)-bd_dom_sf"/>
</dbReference>
<dbReference type="SUPFAM" id="SSF51735">
    <property type="entry name" value="NAD(P)-binding Rossmann-fold domains"/>
    <property type="match status" value="1"/>
</dbReference>
<dbReference type="CDD" id="cd05251">
    <property type="entry name" value="NmrA_like_SDR_a"/>
    <property type="match status" value="1"/>
</dbReference>
<dbReference type="GO" id="GO:0048471">
    <property type="term" value="C:perinuclear region of cytoplasm"/>
    <property type="evidence" value="ECO:0007669"/>
    <property type="project" value="UniProtKB-SubCell"/>
</dbReference>